<dbReference type="EMBL" id="CP012173">
    <property type="protein sequence ID" value="AKV77329.1"/>
    <property type="molecule type" value="Genomic_DNA"/>
</dbReference>
<dbReference type="EMBL" id="CP012175">
    <property type="protein sequence ID" value="AKV81824.1"/>
    <property type="molecule type" value="Genomic_DNA"/>
</dbReference>
<dbReference type="RefSeq" id="WP_012022091.1">
    <property type="nucleotide sequence ID" value="NZ_AP019770.1"/>
</dbReference>
<organism evidence="2 8">
    <name type="scientific">Metallosphaera sedula</name>
    <dbReference type="NCBI Taxonomy" id="43687"/>
    <lineage>
        <taxon>Archaea</taxon>
        <taxon>Thermoproteota</taxon>
        <taxon>Thermoprotei</taxon>
        <taxon>Sulfolobales</taxon>
        <taxon>Sulfolobaceae</taxon>
        <taxon>Metallosphaera</taxon>
    </lineage>
</organism>
<accession>A0A088E9B0</accession>
<sequence length="244" mass="28242">MSVISDSGVSSTVVRLREGSNYVFDLEISAVDGSLHDFFTEEGEKTYVVVATVFFRLRGSRLEYLGSRVKEIVSDGNGEDLMRRMEYEEANSLNGLILMDRKITMDMDLGLSIPRSVIGIVKDFDQRERNNLDIPNPPWLIISQDGPIRKGYVKLANHGWIFRVETNVDWNSEDVLSLLYAMSREPIPEALGYNYPLFLADKMAKFYRDRAKRTFDFLTSKELVRYRTFRSLVEGRRRSWNLNQ</sequence>
<dbReference type="Proteomes" id="UP000068832">
    <property type="component" value="Chromosome"/>
</dbReference>
<evidence type="ECO:0000313" key="12">
    <source>
        <dbReference type="Proteomes" id="UP000062475"/>
    </source>
</evidence>
<dbReference type="EMBL" id="CP012172">
    <property type="protein sequence ID" value="AKV75090.1"/>
    <property type="molecule type" value="Genomic_DNA"/>
</dbReference>
<evidence type="ECO:0000313" key="2">
    <source>
        <dbReference type="EMBL" id="AIM28287.1"/>
    </source>
</evidence>
<evidence type="ECO:0000313" key="7">
    <source>
        <dbReference type="EMBL" id="AKV84060.1"/>
    </source>
</evidence>
<dbReference type="Proteomes" id="UP000056255">
    <property type="component" value="Chromosome"/>
</dbReference>
<evidence type="ECO:0000313" key="8">
    <source>
        <dbReference type="Proteomes" id="UP000029084"/>
    </source>
</evidence>
<dbReference type="Proteomes" id="UP000029084">
    <property type="component" value="Chromosome"/>
</dbReference>
<dbReference type="Proteomes" id="UP000062475">
    <property type="component" value="Chromosome"/>
</dbReference>
<evidence type="ECO:0000259" key="1">
    <source>
        <dbReference type="SMART" id="SM00933"/>
    </source>
</evidence>
<evidence type="ECO:0000313" key="5">
    <source>
        <dbReference type="EMBL" id="AKV79579.1"/>
    </source>
</evidence>
<proteinExistence type="predicted"/>
<reference evidence="2 8" key="1">
    <citation type="journal article" date="2014" name="J. Bacteriol.">
        <title>Role of an Archaeal PitA Transporter in the Copper and Arsenic Resistance of Metallosphaera sedula, an Extreme Thermoacidophile.</title>
        <authorList>
            <person name="McCarthy S."/>
            <person name="Ai C."/>
            <person name="Wheaton G."/>
            <person name="Tevatia R."/>
            <person name="Eckrich V."/>
            <person name="Kelly R."/>
            <person name="Blum P."/>
        </authorList>
    </citation>
    <scope>NUCLEOTIDE SEQUENCE [LARGE SCALE GENOMIC DNA]</scope>
    <source>
        <strain evidence="2 8">CuR1</strain>
    </source>
</reference>
<dbReference type="AlphaFoldDB" id="A0A088E9B0"/>
<name>A0A088E9B0_9CREN</name>
<protein>
    <recommendedName>
        <fullName evidence="1">NurA domain-containing protein</fullName>
    </recommendedName>
</protein>
<dbReference type="EMBL" id="CP012174">
    <property type="protein sequence ID" value="AKV79579.1"/>
    <property type="molecule type" value="Genomic_DNA"/>
</dbReference>
<dbReference type="EMBL" id="CP008822">
    <property type="protein sequence ID" value="AIM28287.1"/>
    <property type="molecule type" value="Genomic_DNA"/>
</dbReference>
<evidence type="ECO:0000313" key="11">
    <source>
        <dbReference type="Proteomes" id="UP000062398"/>
    </source>
</evidence>
<dbReference type="SMART" id="SM00933">
    <property type="entry name" value="NurA"/>
    <property type="match status" value="1"/>
</dbReference>
<reference evidence="7 9" key="3">
    <citation type="submission" date="2015-07" db="EMBL/GenBank/DDBJ databases">
        <title>Physiological, transcriptional responses and genome re-sequencing of acid resistant extremely thermoacidophilic Metallosphaera sedula SARC-M1.</title>
        <authorList>
            <person name="Ai C."/>
            <person name="McCarthy S."/>
            <person name="Eckrich V."/>
            <person name="Rudrappa D."/>
            <person name="Qiu G."/>
            <person name="Blum P."/>
        </authorList>
    </citation>
    <scope>NUCLEOTIDE SEQUENCE [LARGE SCALE GENOMIC DNA]</scope>
    <source>
        <strain evidence="7 9">SARC-M1</strain>
    </source>
</reference>
<dbReference type="InterPro" id="IPR018977">
    <property type="entry name" value="NurA_domain"/>
</dbReference>
<evidence type="ECO:0000313" key="10">
    <source>
        <dbReference type="Proteomes" id="UP000061362"/>
    </source>
</evidence>
<evidence type="ECO:0000313" key="3">
    <source>
        <dbReference type="EMBL" id="AKV75090.1"/>
    </source>
</evidence>
<evidence type="ECO:0000313" key="13">
    <source>
        <dbReference type="Proteomes" id="UP000068832"/>
    </source>
</evidence>
<reference evidence="10 11" key="2">
    <citation type="journal article" date="2015" name="Genome Announc.">
        <title>Complete Genome Sequences of Evolved Arsenate-Resistant Metallosphaera sedula Strains.</title>
        <authorList>
            <person name="Ai C."/>
            <person name="McCarthy S."/>
            <person name="Schackwitz W."/>
            <person name="Martin J."/>
            <person name="Lipzen A."/>
            <person name="Blum P."/>
        </authorList>
    </citation>
    <scope>NUCLEOTIDE SEQUENCE [LARGE SCALE GENOMIC DNA]</scope>
    <source>
        <strain evidence="5 11">ARS120-1</strain>
        <strain evidence="6 10">ARS120-2</strain>
        <strain evidence="3 13">ARS50-1</strain>
        <strain evidence="4 12">ARS50-2</strain>
    </source>
</reference>
<dbReference type="OrthoDB" id="34210at2157"/>
<dbReference type="OMA" id="RYRTFRS"/>
<evidence type="ECO:0000313" key="4">
    <source>
        <dbReference type="EMBL" id="AKV77329.1"/>
    </source>
</evidence>
<feature type="domain" description="NurA" evidence="1">
    <location>
        <begin position="26"/>
        <end position="206"/>
    </location>
</feature>
<evidence type="ECO:0000313" key="6">
    <source>
        <dbReference type="EMBL" id="AKV81824.1"/>
    </source>
</evidence>
<evidence type="ECO:0000313" key="9">
    <source>
        <dbReference type="Proteomes" id="UP000056255"/>
    </source>
</evidence>
<dbReference type="GeneID" id="91756708"/>
<dbReference type="Proteomes" id="UP000062398">
    <property type="component" value="Chromosome"/>
</dbReference>
<dbReference type="Pfam" id="PF09376">
    <property type="entry name" value="NurA"/>
    <property type="match status" value="1"/>
</dbReference>
<dbReference type="PATRIC" id="fig|43687.5.peg.2322"/>
<gene>
    <name evidence="2" type="ORF">HA72_2165</name>
    <name evidence="3" type="ORF">MsedA_2218</name>
    <name evidence="4" type="ORF">MsedB_2220</name>
    <name evidence="5" type="ORF">MsedC_2218</name>
    <name evidence="6" type="ORF">MsedD_2219</name>
    <name evidence="7" type="ORF">MsedE_2221</name>
</gene>
<dbReference type="EMBL" id="CP012176">
    <property type="protein sequence ID" value="AKV84060.1"/>
    <property type="molecule type" value="Genomic_DNA"/>
</dbReference>
<dbReference type="Proteomes" id="UP000061362">
    <property type="component" value="Chromosome"/>
</dbReference>